<accession>A0ABP7HZV0</accession>
<proteinExistence type="predicted"/>
<protein>
    <submittedName>
        <fullName evidence="2">Uncharacterized protein</fullName>
    </submittedName>
</protein>
<feature type="region of interest" description="Disordered" evidence="1">
    <location>
        <begin position="1"/>
        <end position="30"/>
    </location>
</feature>
<evidence type="ECO:0000256" key="1">
    <source>
        <dbReference type="SAM" id="MobiDB-lite"/>
    </source>
</evidence>
<sequence length="116" mass="12801">MRTIGQWAGHPENMDDERDTRNTGDRNAGGRTAVIHRNKWLFLNGLPHTGKSLRPLIEERTRVRLPANGGAAARREASFMSRAFIAEYGIHSPETGVRSSDAPASCRTGFRNGVSK</sequence>
<organism evidence="2 3">
    <name type="scientific">Sphaerisporangium flaviroseum</name>
    <dbReference type="NCBI Taxonomy" id="509199"/>
    <lineage>
        <taxon>Bacteria</taxon>
        <taxon>Bacillati</taxon>
        <taxon>Actinomycetota</taxon>
        <taxon>Actinomycetes</taxon>
        <taxon>Streptosporangiales</taxon>
        <taxon>Streptosporangiaceae</taxon>
        <taxon>Sphaerisporangium</taxon>
    </lineage>
</organism>
<gene>
    <name evidence="2" type="ORF">GCM10022226_30600</name>
</gene>
<name>A0ABP7HZV0_9ACTN</name>
<keyword evidence="3" id="KW-1185">Reference proteome</keyword>
<evidence type="ECO:0000313" key="3">
    <source>
        <dbReference type="Proteomes" id="UP001500888"/>
    </source>
</evidence>
<comment type="caution">
    <text evidence="2">The sequence shown here is derived from an EMBL/GenBank/DDBJ whole genome shotgun (WGS) entry which is preliminary data.</text>
</comment>
<dbReference type="Proteomes" id="UP001500888">
    <property type="component" value="Unassembled WGS sequence"/>
</dbReference>
<dbReference type="EMBL" id="BAAAZR010000006">
    <property type="protein sequence ID" value="GAA3808368.1"/>
    <property type="molecule type" value="Genomic_DNA"/>
</dbReference>
<feature type="region of interest" description="Disordered" evidence="1">
    <location>
        <begin position="93"/>
        <end position="116"/>
    </location>
</feature>
<evidence type="ECO:0000313" key="2">
    <source>
        <dbReference type="EMBL" id="GAA3808368.1"/>
    </source>
</evidence>
<reference evidence="3" key="1">
    <citation type="journal article" date="2019" name="Int. J. Syst. Evol. Microbiol.">
        <title>The Global Catalogue of Microorganisms (GCM) 10K type strain sequencing project: providing services to taxonomists for standard genome sequencing and annotation.</title>
        <authorList>
            <consortium name="The Broad Institute Genomics Platform"/>
            <consortium name="The Broad Institute Genome Sequencing Center for Infectious Disease"/>
            <person name="Wu L."/>
            <person name="Ma J."/>
        </authorList>
    </citation>
    <scope>NUCLEOTIDE SEQUENCE [LARGE SCALE GENOMIC DNA]</scope>
    <source>
        <strain evidence="3">JCM 16908</strain>
    </source>
</reference>